<reference evidence="1 2" key="1">
    <citation type="journal article" date="2019" name="Commun. Biol.">
        <title>The bagworm genome reveals a unique fibroin gene that provides high tensile strength.</title>
        <authorList>
            <person name="Kono N."/>
            <person name="Nakamura H."/>
            <person name="Ohtoshi R."/>
            <person name="Tomita M."/>
            <person name="Numata K."/>
            <person name="Arakawa K."/>
        </authorList>
    </citation>
    <scope>NUCLEOTIDE SEQUENCE [LARGE SCALE GENOMIC DNA]</scope>
</reference>
<evidence type="ECO:0000313" key="1">
    <source>
        <dbReference type="EMBL" id="GBP63201.1"/>
    </source>
</evidence>
<evidence type="ECO:0000313" key="2">
    <source>
        <dbReference type="Proteomes" id="UP000299102"/>
    </source>
</evidence>
<dbReference type="Proteomes" id="UP000299102">
    <property type="component" value="Unassembled WGS sequence"/>
</dbReference>
<accession>A0A4C1XGX8</accession>
<proteinExistence type="predicted"/>
<keyword evidence="2" id="KW-1185">Reference proteome</keyword>
<dbReference type="AlphaFoldDB" id="A0A4C1XGX8"/>
<dbReference type="EMBL" id="BGZK01000862">
    <property type="protein sequence ID" value="GBP63201.1"/>
    <property type="molecule type" value="Genomic_DNA"/>
</dbReference>
<protein>
    <submittedName>
        <fullName evidence="1">Uncharacterized protein</fullName>
    </submittedName>
</protein>
<sequence>MLSRIACPAADRWIIVLRREIYRRPVSNFGLDFTLQALGESCRVVSAATRISDYSKSTQTADTRARRNQTEPAKVVAGDFVTWAATKALGAAKGSRVKVCSGCDRQIDVRGRCVAARACVVAQVQLGRAYMKDHGTTSALCTSMGRSP</sequence>
<organism evidence="1 2">
    <name type="scientific">Eumeta variegata</name>
    <name type="common">Bagworm moth</name>
    <name type="synonym">Eumeta japonica</name>
    <dbReference type="NCBI Taxonomy" id="151549"/>
    <lineage>
        <taxon>Eukaryota</taxon>
        <taxon>Metazoa</taxon>
        <taxon>Ecdysozoa</taxon>
        <taxon>Arthropoda</taxon>
        <taxon>Hexapoda</taxon>
        <taxon>Insecta</taxon>
        <taxon>Pterygota</taxon>
        <taxon>Neoptera</taxon>
        <taxon>Endopterygota</taxon>
        <taxon>Lepidoptera</taxon>
        <taxon>Glossata</taxon>
        <taxon>Ditrysia</taxon>
        <taxon>Tineoidea</taxon>
        <taxon>Psychidae</taxon>
        <taxon>Oiketicinae</taxon>
        <taxon>Eumeta</taxon>
    </lineage>
</organism>
<name>A0A4C1XGX8_EUMVA</name>
<comment type="caution">
    <text evidence="1">The sequence shown here is derived from an EMBL/GenBank/DDBJ whole genome shotgun (WGS) entry which is preliminary data.</text>
</comment>
<gene>
    <name evidence="1" type="ORF">EVAR_102365_1</name>
</gene>